<dbReference type="OrthoDB" id="5972455at2759"/>
<dbReference type="PROSITE" id="PS00018">
    <property type="entry name" value="EF_HAND_1"/>
    <property type="match status" value="1"/>
</dbReference>
<feature type="compositionally biased region" description="Polar residues" evidence="2">
    <location>
        <begin position="78"/>
        <end position="90"/>
    </location>
</feature>
<dbReference type="InParanoid" id="A0A6P8IBZ4"/>
<organism evidence="4 5">
    <name type="scientific">Actinia tenebrosa</name>
    <name type="common">Australian red waratah sea anemone</name>
    <dbReference type="NCBI Taxonomy" id="6105"/>
    <lineage>
        <taxon>Eukaryota</taxon>
        <taxon>Metazoa</taxon>
        <taxon>Cnidaria</taxon>
        <taxon>Anthozoa</taxon>
        <taxon>Hexacorallia</taxon>
        <taxon>Actiniaria</taxon>
        <taxon>Actiniidae</taxon>
        <taxon>Actinia</taxon>
    </lineage>
</organism>
<dbReference type="CDD" id="cd00051">
    <property type="entry name" value="EFh"/>
    <property type="match status" value="1"/>
</dbReference>
<feature type="compositionally biased region" description="Polar residues" evidence="2">
    <location>
        <begin position="469"/>
        <end position="479"/>
    </location>
</feature>
<feature type="compositionally biased region" description="Polar residues" evidence="2">
    <location>
        <begin position="294"/>
        <end position="314"/>
    </location>
</feature>
<feature type="domain" description="EF-hand" evidence="3">
    <location>
        <begin position="193"/>
        <end position="228"/>
    </location>
</feature>
<dbReference type="InterPro" id="IPR042847">
    <property type="entry name" value="EFC12"/>
</dbReference>
<dbReference type="AlphaFoldDB" id="A0A6P8IBZ4"/>
<evidence type="ECO:0000313" key="5">
    <source>
        <dbReference type="RefSeq" id="XP_031563147.1"/>
    </source>
</evidence>
<feature type="domain" description="EF-hand" evidence="3">
    <location>
        <begin position="229"/>
        <end position="264"/>
    </location>
</feature>
<evidence type="ECO:0000259" key="3">
    <source>
        <dbReference type="PROSITE" id="PS50222"/>
    </source>
</evidence>
<proteinExistence type="predicted"/>
<dbReference type="RefSeq" id="XP_031563147.1">
    <property type="nucleotide sequence ID" value="XM_031707287.1"/>
</dbReference>
<feature type="compositionally biased region" description="Basic and acidic residues" evidence="2">
    <location>
        <begin position="263"/>
        <end position="280"/>
    </location>
</feature>
<keyword evidence="4" id="KW-1185">Reference proteome</keyword>
<dbReference type="Proteomes" id="UP000515163">
    <property type="component" value="Unplaced"/>
</dbReference>
<dbReference type="SUPFAM" id="SSF47473">
    <property type="entry name" value="EF-hand"/>
    <property type="match status" value="1"/>
</dbReference>
<feature type="compositionally biased region" description="Basic residues" evidence="2">
    <location>
        <begin position="362"/>
        <end position="379"/>
    </location>
</feature>
<feature type="region of interest" description="Disordered" evidence="2">
    <location>
        <begin position="458"/>
        <end position="479"/>
    </location>
</feature>
<dbReference type="KEGG" id="aten:116298744"/>
<evidence type="ECO:0000256" key="2">
    <source>
        <dbReference type="SAM" id="MobiDB-lite"/>
    </source>
</evidence>
<accession>A0A6P8IBZ4</accession>
<name>A0A6P8IBZ4_ACTTE</name>
<dbReference type="PROSITE" id="PS50222">
    <property type="entry name" value="EF_HAND_2"/>
    <property type="match status" value="2"/>
</dbReference>
<protein>
    <submittedName>
        <fullName evidence="5">EF-hand calcium-binding domain-containing protein 12-like</fullName>
    </submittedName>
</protein>
<dbReference type="PANTHER" id="PTHR47225">
    <property type="entry name" value="EF-HAND CALCIUM-BINDING DOMAIN-CONTAINING PROTEIN 12"/>
    <property type="match status" value="1"/>
</dbReference>
<keyword evidence="1" id="KW-0106">Calcium</keyword>
<dbReference type="GO" id="GO:0005509">
    <property type="term" value="F:calcium ion binding"/>
    <property type="evidence" value="ECO:0007669"/>
    <property type="project" value="InterPro"/>
</dbReference>
<dbReference type="Gene3D" id="1.10.238.10">
    <property type="entry name" value="EF-hand"/>
    <property type="match status" value="1"/>
</dbReference>
<evidence type="ECO:0000313" key="4">
    <source>
        <dbReference type="Proteomes" id="UP000515163"/>
    </source>
</evidence>
<gene>
    <name evidence="5" type="primary">LOC116298744</name>
</gene>
<dbReference type="InterPro" id="IPR002048">
    <property type="entry name" value="EF_hand_dom"/>
</dbReference>
<reference evidence="5" key="1">
    <citation type="submission" date="2025-08" db="UniProtKB">
        <authorList>
            <consortium name="RefSeq"/>
        </authorList>
    </citation>
    <scope>IDENTIFICATION</scope>
    <source>
        <tissue evidence="5">Tentacle</tissue>
    </source>
</reference>
<evidence type="ECO:0000256" key="1">
    <source>
        <dbReference type="ARBA" id="ARBA00022837"/>
    </source>
</evidence>
<dbReference type="GeneID" id="116298744"/>
<feature type="region of interest" description="Disordered" evidence="2">
    <location>
        <begin position="362"/>
        <end position="391"/>
    </location>
</feature>
<dbReference type="InterPro" id="IPR018247">
    <property type="entry name" value="EF_Hand_1_Ca_BS"/>
</dbReference>
<dbReference type="FunCoup" id="A0A6P8IBZ4">
    <property type="interactions" value="6"/>
</dbReference>
<dbReference type="PANTHER" id="PTHR47225:SF1">
    <property type="entry name" value="EF-HAND CALCIUM-BINDING DOMAIN-CONTAINING PROTEIN 12"/>
    <property type="match status" value="1"/>
</dbReference>
<sequence>MNTKVEEQELPKQRDLLAGKKYRDSIKKWGEPNNLLRKRVIIVPSIACEARDVDIRTSDTHSKKDSLLLKSDSASVSNSKRSLTGETSGPSAARIENHKAWLAERKKLRSLLGKTGLEQNWLEKKSGKTPLELRVLKRMKRGNTPEIRVRRVLPDIVSKGEEEESSTGVDKGVPTIHQPSPAALAIIQDYLEKKRLRLLDLFAQADKDKNWIVSREEFRKIIRSAGIPLSETDLEDLIMALDKDENDALDFLELSTGRQAYLDERIERQSSPTDTRKPNQKESLTNGFIEDKSISQGSEGQDSRPTSPQRTSPTLKEVPDGTVSPTFVRRGSSPSLLEIPQPTLTEKVEKVSLDEMKVMRIKKQQKKKEREKAKQKKKPIEKQTVAPSTMGGATGAVIDRFRKRTLQEYHDTVKLCDMHGVQLSKPLLGRVLLQPEDKPVAQCLPRIRQPGIFTISTRHHVPSSRPRDSSNTQLADWIF</sequence>
<feature type="region of interest" description="Disordered" evidence="2">
    <location>
        <begin position="263"/>
        <end position="341"/>
    </location>
</feature>
<feature type="region of interest" description="Disordered" evidence="2">
    <location>
        <begin position="71"/>
        <end position="91"/>
    </location>
</feature>
<dbReference type="InterPro" id="IPR011992">
    <property type="entry name" value="EF-hand-dom_pair"/>
</dbReference>